<evidence type="ECO:0000259" key="1">
    <source>
        <dbReference type="Pfam" id="PF11195"/>
    </source>
</evidence>
<protein>
    <recommendedName>
        <fullName evidence="1">Thoeris anti-defense 2-like domain-containing protein</fullName>
    </recommendedName>
</protein>
<dbReference type="Proteomes" id="UP000019202">
    <property type="component" value="Unassembled WGS sequence"/>
</dbReference>
<sequence length="117" mass="13592">MIRRATSDYAQDLSEEQKSILNRLFAAKWPTHSERPHGESTPNVRLMDYPAALSLMIRRDSRVYRMNWAGGHVKLHSDKRRKDDRAEFLFISPEGISISWHPSVQDQLADNWAVCRA</sequence>
<proteinExistence type="predicted"/>
<evidence type="ECO:0000313" key="3">
    <source>
        <dbReference type="Proteomes" id="UP000019202"/>
    </source>
</evidence>
<keyword evidence="3" id="KW-1185">Reference proteome</keyword>
<feature type="domain" description="Thoeris anti-defense 2-like" evidence="1">
    <location>
        <begin position="47"/>
        <end position="114"/>
    </location>
</feature>
<evidence type="ECO:0000313" key="2">
    <source>
        <dbReference type="EMBL" id="CDL85238.1"/>
    </source>
</evidence>
<comment type="caution">
    <text evidence="2">The sequence shown here is derived from an EMBL/GenBank/DDBJ whole genome shotgun (WGS) entry which is preliminary data.</text>
</comment>
<dbReference type="AlphaFoldDB" id="W1J589"/>
<gene>
    <name evidence="2" type="ORF">XSR1_680012</name>
</gene>
<dbReference type="RefSeq" id="WP_038241361.1">
    <property type="nucleotide sequence ID" value="NZ_CAWLWS010000130.1"/>
</dbReference>
<dbReference type="InterPro" id="IPR021361">
    <property type="entry name" value="Tad2-like_dom"/>
</dbReference>
<dbReference type="EMBL" id="CBXF010000130">
    <property type="protein sequence ID" value="CDL85238.1"/>
    <property type="molecule type" value="Genomic_DNA"/>
</dbReference>
<dbReference type="STRING" id="1427518.XSR1_680012"/>
<reference evidence="2" key="1">
    <citation type="submission" date="2013-11" db="EMBL/GenBank/DDBJ databases">
        <title>Draft genome sequence and annotation of the entomopathogenic bacteria, Xenorhabdus cabanillasi strain JM26 and Xenorhabdus szentirmai strain DSM 16338.</title>
        <authorList>
            <person name="Gualtieri M."/>
            <person name="Ogier J.C."/>
            <person name="Pages S."/>
            <person name="Givaudan A."/>
            <person name="Gaudriault S."/>
        </authorList>
    </citation>
    <scope>NUCLEOTIDE SEQUENCE [LARGE SCALE GENOMIC DNA]</scope>
    <source>
        <strain evidence="2">DSM 16338</strain>
    </source>
</reference>
<accession>W1J589</accession>
<name>W1J589_9GAMM</name>
<dbReference type="OrthoDB" id="6444194at2"/>
<dbReference type="Pfam" id="PF11195">
    <property type="entry name" value="Tad2-like"/>
    <property type="match status" value="1"/>
</dbReference>
<organism evidence="2 3">
    <name type="scientific">Xenorhabdus szentirmaii DSM 16338</name>
    <dbReference type="NCBI Taxonomy" id="1427518"/>
    <lineage>
        <taxon>Bacteria</taxon>
        <taxon>Pseudomonadati</taxon>
        <taxon>Pseudomonadota</taxon>
        <taxon>Gammaproteobacteria</taxon>
        <taxon>Enterobacterales</taxon>
        <taxon>Morganellaceae</taxon>
        <taxon>Xenorhabdus</taxon>
    </lineage>
</organism>